<dbReference type="Pfam" id="PF10150">
    <property type="entry name" value="RNase_E_G"/>
    <property type="match status" value="1"/>
</dbReference>
<dbReference type="Proteomes" id="UP000824201">
    <property type="component" value="Unassembled WGS sequence"/>
</dbReference>
<dbReference type="AlphaFoldDB" id="A0A9D1JDR5"/>
<evidence type="ECO:0000259" key="6">
    <source>
        <dbReference type="PROSITE" id="PS50126"/>
    </source>
</evidence>
<dbReference type="PANTHER" id="PTHR30001:SF0">
    <property type="entry name" value="RIBONUCLEASE G"/>
    <property type="match status" value="1"/>
</dbReference>
<evidence type="ECO:0000256" key="5">
    <source>
        <dbReference type="ARBA" id="ARBA00022884"/>
    </source>
</evidence>
<keyword evidence="2" id="KW-0479">Metal-binding</keyword>
<feature type="domain" description="S1 motif" evidence="6">
    <location>
        <begin position="24"/>
        <end position="97"/>
    </location>
</feature>
<evidence type="ECO:0000256" key="3">
    <source>
        <dbReference type="ARBA" id="ARBA00022801"/>
    </source>
</evidence>
<sequence length="377" mass="43437">MSGLFGENRRLIQLDLSQPNRLLGQIYIGKVKNIVKNIQAAFIELGNGQIAYYSLQKNTSPLFTKAANGVNVCVGDEIVVQVEKEAIKTKEPVVTSKWSINGRYAVFVYGETFLHFSSKIKDGAWKKSIKEKIELLHLSGGILIRTNAQYVSEEILFQELNKLHDVFCGIKEKANYRTVYTCLYRPEKDYLTAIRDTYSNDLSEIITDDTEIFQELQQYFAENFPSDLQKLQYYEDKTLPLEKLYSFDLEIQRALQKQVWLKSGAYLIIEPTEALVAIDVNTGKAIKGKQKEETFLKINLEAAVEIARQLRLRNLSGMILIDFISMKAEEHRRKLMEEFQRLVSYDPIKTVVVDMTKLDLVEVTRKKEKPPLHELFS</sequence>
<dbReference type="PROSITE" id="PS50126">
    <property type="entry name" value="S1"/>
    <property type="match status" value="1"/>
</dbReference>
<dbReference type="InterPro" id="IPR003029">
    <property type="entry name" value="S1_domain"/>
</dbReference>
<organism evidence="7 8">
    <name type="scientific">Candidatus Fimimorpha faecalis</name>
    <dbReference type="NCBI Taxonomy" id="2840824"/>
    <lineage>
        <taxon>Bacteria</taxon>
        <taxon>Bacillati</taxon>
        <taxon>Bacillota</taxon>
        <taxon>Clostridia</taxon>
        <taxon>Eubacteriales</taxon>
        <taxon>Candidatus Fimimorpha</taxon>
    </lineage>
</organism>
<dbReference type="GO" id="GO:0004540">
    <property type="term" value="F:RNA nuclease activity"/>
    <property type="evidence" value="ECO:0007669"/>
    <property type="project" value="InterPro"/>
</dbReference>
<dbReference type="GO" id="GO:0003723">
    <property type="term" value="F:RNA binding"/>
    <property type="evidence" value="ECO:0007669"/>
    <property type="project" value="UniProtKB-KW"/>
</dbReference>
<dbReference type="InterPro" id="IPR012340">
    <property type="entry name" value="NA-bd_OB-fold"/>
</dbReference>
<dbReference type="GO" id="GO:0005737">
    <property type="term" value="C:cytoplasm"/>
    <property type="evidence" value="ECO:0007669"/>
    <property type="project" value="TreeGrafter"/>
</dbReference>
<evidence type="ECO:0000313" key="8">
    <source>
        <dbReference type="Proteomes" id="UP000824201"/>
    </source>
</evidence>
<dbReference type="GO" id="GO:0046872">
    <property type="term" value="F:metal ion binding"/>
    <property type="evidence" value="ECO:0007669"/>
    <property type="project" value="UniProtKB-KW"/>
</dbReference>
<evidence type="ECO:0000313" key="7">
    <source>
        <dbReference type="EMBL" id="HIR89294.1"/>
    </source>
</evidence>
<dbReference type="EMBL" id="DVHN01000129">
    <property type="protein sequence ID" value="HIR89294.1"/>
    <property type="molecule type" value="Genomic_DNA"/>
</dbReference>
<dbReference type="Gene3D" id="2.40.50.140">
    <property type="entry name" value="Nucleic acid-binding proteins"/>
    <property type="match status" value="1"/>
</dbReference>
<accession>A0A9D1JDR5</accession>
<proteinExistence type="predicted"/>
<evidence type="ECO:0000256" key="2">
    <source>
        <dbReference type="ARBA" id="ARBA00022723"/>
    </source>
</evidence>
<dbReference type="InterPro" id="IPR019307">
    <property type="entry name" value="RNA-bd_AU-1/RNase_E/G"/>
</dbReference>
<dbReference type="PANTHER" id="PTHR30001">
    <property type="entry name" value="RIBONUCLEASE"/>
    <property type="match status" value="1"/>
</dbReference>
<reference evidence="7" key="2">
    <citation type="journal article" date="2021" name="PeerJ">
        <title>Extensive microbial diversity within the chicken gut microbiome revealed by metagenomics and culture.</title>
        <authorList>
            <person name="Gilroy R."/>
            <person name="Ravi A."/>
            <person name="Getino M."/>
            <person name="Pursley I."/>
            <person name="Horton D.L."/>
            <person name="Alikhan N.F."/>
            <person name="Baker D."/>
            <person name="Gharbi K."/>
            <person name="Hall N."/>
            <person name="Watson M."/>
            <person name="Adriaenssens E.M."/>
            <person name="Foster-Nyarko E."/>
            <person name="Jarju S."/>
            <person name="Secka A."/>
            <person name="Antonio M."/>
            <person name="Oren A."/>
            <person name="Chaudhuri R.R."/>
            <person name="La Ragione R."/>
            <person name="Hildebrand F."/>
            <person name="Pallen M.J."/>
        </authorList>
    </citation>
    <scope>NUCLEOTIDE SEQUENCE</scope>
    <source>
        <strain evidence="7">ChiW13-3771</strain>
    </source>
</reference>
<name>A0A9D1JDR5_9FIRM</name>
<dbReference type="CDD" id="cd04453">
    <property type="entry name" value="S1_RNase_E"/>
    <property type="match status" value="1"/>
</dbReference>
<keyword evidence="3" id="KW-0378">Hydrolase</keyword>
<protein>
    <submittedName>
        <fullName evidence="7">Ribonuclease E/G</fullName>
    </submittedName>
</protein>
<dbReference type="InterPro" id="IPR004659">
    <property type="entry name" value="RNase_E/G"/>
</dbReference>
<dbReference type="GO" id="GO:0006364">
    <property type="term" value="P:rRNA processing"/>
    <property type="evidence" value="ECO:0007669"/>
    <property type="project" value="TreeGrafter"/>
</dbReference>
<keyword evidence="4" id="KW-0460">Magnesium</keyword>
<reference evidence="7" key="1">
    <citation type="submission" date="2020-10" db="EMBL/GenBank/DDBJ databases">
        <authorList>
            <person name="Gilroy R."/>
        </authorList>
    </citation>
    <scope>NUCLEOTIDE SEQUENCE</scope>
    <source>
        <strain evidence="7">ChiW13-3771</strain>
    </source>
</reference>
<evidence type="ECO:0000256" key="1">
    <source>
        <dbReference type="ARBA" id="ARBA00001946"/>
    </source>
</evidence>
<dbReference type="GO" id="GO:0016787">
    <property type="term" value="F:hydrolase activity"/>
    <property type="evidence" value="ECO:0007669"/>
    <property type="project" value="UniProtKB-KW"/>
</dbReference>
<evidence type="ECO:0000256" key="4">
    <source>
        <dbReference type="ARBA" id="ARBA00022842"/>
    </source>
</evidence>
<comment type="cofactor">
    <cofactor evidence="1">
        <name>Mg(2+)</name>
        <dbReference type="ChEBI" id="CHEBI:18420"/>
    </cofactor>
</comment>
<gene>
    <name evidence="7" type="ORF">IAC96_10115</name>
</gene>
<keyword evidence="5" id="KW-0694">RNA-binding</keyword>
<comment type="caution">
    <text evidence="7">The sequence shown here is derived from an EMBL/GenBank/DDBJ whole genome shotgun (WGS) entry which is preliminary data.</text>
</comment>
<dbReference type="SUPFAM" id="SSF50249">
    <property type="entry name" value="Nucleic acid-binding proteins"/>
    <property type="match status" value="1"/>
</dbReference>